<keyword evidence="3" id="KW-1185">Reference proteome</keyword>
<comment type="caution">
    <text evidence="2">The sequence shown here is derived from an EMBL/GenBank/DDBJ whole genome shotgun (WGS) entry which is preliminary data.</text>
</comment>
<proteinExistence type="predicted"/>
<gene>
    <name evidence="2" type="ORF">GTP69_24440</name>
</gene>
<evidence type="ECO:0000313" key="2">
    <source>
        <dbReference type="EMBL" id="MYN29554.1"/>
    </source>
</evidence>
<reference evidence="2 3" key="1">
    <citation type="submission" date="2019-12" db="EMBL/GenBank/DDBJ databases">
        <title>Novel species isolated from a subtropical stream in China.</title>
        <authorList>
            <person name="Lu H."/>
        </authorList>
    </citation>
    <scope>NUCLEOTIDE SEQUENCE [LARGE SCALE GENOMIC DNA]</scope>
    <source>
        <strain evidence="2 3">CY42W</strain>
    </source>
</reference>
<dbReference type="EMBL" id="WWCT01000024">
    <property type="protein sequence ID" value="MYN29554.1"/>
    <property type="molecule type" value="Genomic_DNA"/>
</dbReference>
<organism evidence="2 3">
    <name type="scientific">Duganella levis</name>
    <dbReference type="NCBI Taxonomy" id="2692169"/>
    <lineage>
        <taxon>Bacteria</taxon>
        <taxon>Pseudomonadati</taxon>
        <taxon>Pseudomonadota</taxon>
        <taxon>Betaproteobacteria</taxon>
        <taxon>Burkholderiales</taxon>
        <taxon>Oxalobacteraceae</taxon>
        <taxon>Telluria group</taxon>
        <taxon>Duganella</taxon>
    </lineage>
</organism>
<protein>
    <submittedName>
        <fullName evidence="2">Conjugal transfer protein TraC</fullName>
    </submittedName>
</protein>
<dbReference type="InterPro" id="IPR043764">
    <property type="entry name" value="DUF5710"/>
</dbReference>
<dbReference type="RefSeq" id="WP_161057316.1">
    <property type="nucleotide sequence ID" value="NZ_WWCT01000024.1"/>
</dbReference>
<dbReference type="Proteomes" id="UP000642144">
    <property type="component" value="Unassembled WGS sequence"/>
</dbReference>
<feature type="domain" description="DUF5710" evidence="1">
    <location>
        <begin position="3"/>
        <end position="46"/>
    </location>
</feature>
<dbReference type="Pfam" id="PF18974">
    <property type="entry name" value="DUF5710"/>
    <property type="match status" value="1"/>
</dbReference>
<evidence type="ECO:0000259" key="1">
    <source>
        <dbReference type="Pfam" id="PF18974"/>
    </source>
</evidence>
<accession>A0ABW9W6J2</accession>
<evidence type="ECO:0000313" key="3">
    <source>
        <dbReference type="Proteomes" id="UP000642144"/>
    </source>
</evidence>
<name>A0ABW9W6J2_9BURK</name>
<sequence length="206" mass="23680">MSRIDLNVPFSEKDEAKLLGARWDARSKVWFVPDGTDPRLFQRWLPLEQDIGIRSDSYFLAQTVAMCWKCHELTSLFSFILPPGHETLEINEDSDDGDYWFRHSDPATVSYVTDLPPHVVTQLKAVAPYYRLDFSKTTGSSYWMNHCEQCGMKQGDFEMHCEPGGAFFPMDQHAADRIVLYSYRESFGCNGSASWGDHLSFRMRVA</sequence>